<accession>A0A370DMY2</accession>
<reference evidence="1 2" key="1">
    <citation type="journal article" date="2018" name="ISME J.">
        <title>Endosymbiont genomes yield clues of tubeworm success.</title>
        <authorList>
            <person name="Li Y."/>
            <person name="Liles M.R."/>
            <person name="Halanych K.M."/>
        </authorList>
    </citation>
    <scope>NUCLEOTIDE SEQUENCE [LARGE SCALE GENOMIC DNA]</scope>
    <source>
        <strain evidence="1">A1462</strain>
    </source>
</reference>
<proteinExistence type="predicted"/>
<comment type="caution">
    <text evidence="1">The sequence shown here is derived from an EMBL/GenBank/DDBJ whole genome shotgun (WGS) entry which is preliminary data.</text>
</comment>
<evidence type="ECO:0000313" key="2">
    <source>
        <dbReference type="Proteomes" id="UP000254771"/>
    </source>
</evidence>
<keyword evidence="2" id="KW-1185">Reference proteome</keyword>
<dbReference type="EMBL" id="QFXE01000013">
    <property type="protein sequence ID" value="RDH85496.1"/>
    <property type="molecule type" value="Genomic_DNA"/>
</dbReference>
<name>A0A370DMY2_9GAMM</name>
<dbReference type="AlphaFoldDB" id="A0A370DMY2"/>
<evidence type="ECO:0000313" key="1">
    <source>
        <dbReference type="EMBL" id="RDH85496.1"/>
    </source>
</evidence>
<sequence length="65" mass="7526">MNIRLKLLLVALVAFLAYLLVMFALWMPLQLQQARNDFVRNQNMILAAMESDLVRHLLAHDYAAI</sequence>
<protein>
    <submittedName>
        <fullName evidence="1">Uncharacterized protein</fullName>
    </submittedName>
</protein>
<dbReference type="Proteomes" id="UP000254771">
    <property type="component" value="Unassembled WGS sequence"/>
</dbReference>
<organism evidence="1 2">
    <name type="scientific">endosymbiont of Escarpia spicata</name>
    <dbReference type="NCBI Taxonomy" id="2200908"/>
    <lineage>
        <taxon>Bacteria</taxon>
        <taxon>Pseudomonadati</taxon>
        <taxon>Pseudomonadota</taxon>
        <taxon>Gammaproteobacteria</taxon>
        <taxon>sulfur-oxidizing symbionts</taxon>
    </lineage>
</organism>
<gene>
    <name evidence="1" type="ORF">DIZ78_11195</name>
</gene>